<gene>
    <name evidence="4" type="ORF">DWB78_08355</name>
    <name evidence="5" type="ORF">SAMN05216278_2883</name>
</gene>
<dbReference type="InterPro" id="IPR025403">
    <property type="entry name" value="TgpA-like_C"/>
</dbReference>
<evidence type="ECO:0000313" key="7">
    <source>
        <dbReference type="Proteomes" id="UP000255421"/>
    </source>
</evidence>
<proteinExistence type="predicted"/>
<name>A0A1H1EFC8_9EURY</name>
<organism evidence="5 6">
    <name type="scientific">Halopelagius longus</name>
    <dbReference type="NCBI Taxonomy" id="1236180"/>
    <lineage>
        <taxon>Archaea</taxon>
        <taxon>Methanobacteriati</taxon>
        <taxon>Methanobacteriota</taxon>
        <taxon>Stenosarchaea group</taxon>
        <taxon>Halobacteria</taxon>
        <taxon>Halobacteriales</taxon>
        <taxon>Haloferacaceae</taxon>
    </lineage>
</organism>
<reference evidence="4 7" key="3">
    <citation type="submission" date="2018-07" db="EMBL/GenBank/DDBJ databases">
        <title>Genome sequence of extremly halophilic archaeon Halopelagius longus strain BC12-B1.</title>
        <authorList>
            <person name="Zhang X."/>
        </authorList>
    </citation>
    <scope>NUCLEOTIDE SEQUENCE [LARGE SCALE GENOMIC DNA]</scope>
    <source>
        <strain evidence="4 7">BC12-B1</strain>
    </source>
</reference>
<evidence type="ECO:0000256" key="2">
    <source>
        <dbReference type="SAM" id="Phobius"/>
    </source>
</evidence>
<evidence type="ECO:0000313" key="4">
    <source>
        <dbReference type="EMBL" id="RDI71736.1"/>
    </source>
</evidence>
<dbReference type="RefSeq" id="WP_092538372.1">
    <property type="nucleotide sequence ID" value="NZ_FNKQ01000003.1"/>
</dbReference>
<dbReference type="EMBL" id="FNKQ01000003">
    <property type="protein sequence ID" value="SDQ87495.1"/>
    <property type="molecule type" value="Genomic_DNA"/>
</dbReference>
<reference evidence="6" key="1">
    <citation type="submission" date="2016-10" db="EMBL/GenBank/DDBJ databases">
        <authorList>
            <person name="Varghese N."/>
            <person name="Submissions S."/>
        </authorList>
    </citation>
    <scope>NUCLEOTIDE SEQUENCE [LARGE SCALE GENOMIC DNA]</scope>
    <source>
        <strain evidence="6">CGMCC 1.12397</strain>
    </source>
</reference>
<evidence type="ECO:0000313" key="6">
    <source>
        <dbReference type="Proteomes" id="UP000199289"/>
    </source>
</evidence>
<keyword evidence="2" id="KW-1133">Transmembrane helix</keyword>
<reference evidence="5" key="2">
    <citation type="submission" date="2016-10" db="EMBL/GenBank/DDBJ databases">
        <authorList>
            <person name="de Groot N.N."/>
        </authorList>
    </citation>
    <scope>NUCLEOTIDE SEQUENCE [LARGE SCALE GENOMIC DNA]</scope>
    <source>
        <strain evidence="5">CGMCC 1.12397</strain>
    </source>
</reference>
<accession>A0A1H1EFC8</accession>
<dbReference type="EMBL" id="QQST01000001">
    <property type="protein sequence ID" value="RDI71736.1"/>
    <property type="molecule type" value="Genomic_DNA"/>
</dbReference>
<keyword evidence="2" id="KW-0472">Membrane</keyword>
<evidence type="ECO:0000313" key="5">
    <source>
        <dbReference type="EMBL" id="SDQ87495.1"/>
    </source>
</evidence>
<keyword evidence="2" id="KW-0812">Transmembrane</keyword>
<feature type="domain" description="Protein-glutamine gamma-glutamyltransferase-like C-terminal" evidence="3">
    <location>
        <begin position="197"/>
        <end position="252"/>
    </location>
</feature>
<dbReference type="OrthoDB" id="282877at2157"/>
<feature type="transmembrane region" description="Helical" evidence="2">
    <location>
        <begin position="139"/>
        <end position="156"/>
    </location>
</feature>
<dbReference type="AlphaFoldDB" id="A0A1H1EFC8"/>
<evidence type="ECO:0000256" key="1">
    <source>
        <dbReference type="SAM" id="MobiDB-lite"/>
    </source>
</evidence>
<sequence length="269" mass="28864">MNVRAIATLVVAFACITSVGVASTTLQSSVSSTPDEVINVGHDLIPLSQSDTGTLKRAMTGEEGSGGTSAEKGSDGSMTKQASGDDGPEQRHQRRDGGSSGQQQKDVEKNKPESSSSSQGDQPEQSVGGIGDVPDPGQSWLPLLAAVLVLALLVYYRDRVASFLEPPEGERPDEPAGVPAPKNDIERAWLTVVGATRVENPWQKTPAECADAAVENGLDPDAVERIRRVFEEVKYGEREVTEARRTEVRRNLDRLDVRTDLLTDGGEER</sequence>
<feature type="compositionally biased region" description="Polar residues" evidence="1">
    <location>
        <begin position="113"/>
        <end position="125"/>
    </location>
</feature>
<dbReference type="PROSITE" id="PS51257">
    <property type="entry name" value="PROKAR_LIPOPROTEIN"/>
    <property type="match status" value="1"/>
</dbReference>
<feature type="compositionally biased region" description="Basic and acidic residues" evidence="1">
    <location>
        <begin position="88"/>
        <end position="97"/>
    </location>
</feature>
<dbReference type="Pfam" id="PF13559">
    <property type="entry name" value="DUF4129"/>
    <property type="match status" value="1"/>
</dbReference>
<dbReference type="Proteomes" id="UP000199289">
    <property type="component" value="Unassembled WGS sequence"/>
</dbReference>
<keyword evidence="7" id="KW-1185">Reference proteome</keyword>
<protein>
    <submittedName>
        <fullName evidence="4">DUF4129 domain-containing protein</fullName>
    </submittedName>
</protein>
<feature type="region of interest" description="Disordered" evidence="1">
    <location>
        <begin position="42"/>
        <end position="133"/>
    </location>
</feature>
<evidence type="ECO:0000259" key="3">
    <source>
        <dbReference type="Pfam" id="PF13559"/>
    </source>
</evidence>
<dbReference type="Proteomes" id="UP000255421">
    <property type="component" value="Unassembled WGS sequence"/>
</dbReference>